<feature type="region of interest" description="Disordered" evidence="1">
    <location>
        <begin position="39"/>
        <end position="68"/>
    </location>
</feature>
<dbReference type="AlphaFoldDB" id="A0AAD8A9A1"/>
<reference evidence="2" key="2">
    <citation type="submission" date="2023-05" db="EMBL/GenBank/DDBJ databases">
        <authorList>
            <person name="Fouks B."/>
        </authorList>
    </citation>
    <scope>NUCLEOTIDE SEQUENCE</scope>
    <source>
        <strain evidence="2">Stay&amp;Tobe</strain>
        <tissue evidence="2">Testes</tissue>
    </source>
</reference>
<gene>
    <name evidence="2" type="ORF">L9F63_013871</name>
</gene>
<keyword evidence="3" id="KW-1185">Reference proteome</keyword>
<proteinExistence type="predicted"/>
<reference evidence="2" key="1">
    <citation type="journal article" date="2023" name="IScience">
        <title>Live-bearing cockroach genome reveals convergent evolutionary mechanisms linked to viviparity in insects and beyond.</title>
        <authorList>
            <person name="Fouks B."/>
            <person name="Harrison M.C."/>
            <person name="Mikhailova A.A."/>
            <person name="Marchal E."/>
            <person name="English S."/>
            <person name="Carruthers M."/>
            <person name="Jennings E.C."/>
            <person name="Chiamaka E.L."/>
            <person name="Frigard R.A."/>
            <person name="Pippel M."/>
            <person name="Attardo G.M."/>
            <person name="Benoit J.B."/>
            <person name="Bornberg-Bauer E."/>
            <person name="Tobe S.S."/>
        </authorList>
    </citation>
    <scope>NUCLEOTIDE SEQUENCE</scope>
    <source>
        <strain evidence="2">Stay&amp;Tobe</strain>
    </source>
</reference>
<evidence type="ECO:0000256" key="1">
    <source>
        <dbReference type="SAM" id="MobiDB-lite"/>
    </source>
</evidence>
<protein>
    <submittedName>
        <fullName evidence="2">Uncharacterized protein</fullName>
    </submittedName>
</protein>
<feature type="non-terminal residue" evidence="2">
    <location>
        <position position="68"/>
    </location>
</feature>
<dbReference type="Proteomes" id="UP001233999">
    <property type="component" value="Unassembled WGS sequence"/>
</dbReference>
<feature type="non-terminal residue" evidence="2">
    <location>
        <position position="1"/>
    </location>
</feature>
<feature type="compositionally biased region" description="Basic and acidic residues" evidence="1">
    <location>
        <begin position="41"/>
        <end position="54"/>
    </location>
</feature>
<comment type="caution">
    <text evidence="2">The sequence shown here is derived from an EMBL/GenBank/DDBJ whole genome shotgun (WGS) entry which is preliminary data.</text>
</comment>
<sequence>ALGHMEDEKPKAIVYREERRMRDDEKTGEDETRCRHYPTAVEKHQRDPPGDRGMMRCKGLLKKSRGQR</sequence>
<feature type="compositionally biased region" description="Basic residues" evidence="1">
    <location>
        <begin position="59"/>
        <end position="68"/>
    </location>
</feature>
<dbReference type="EMBL" id="JASPKZ010002713">
    <property type="protein sequence ID" value="KAJ9594834.1"/>
    <property type="molecule type" value="Genomic_DNA"/>
</dbReference>
<evidence type="ECO:0000313" key="2">
    <source>
        <dbReference type="EMBL" id="KAJ9594834.1"/>
    </source>
</evidence>
<evidence type="ECO:0000313" key="3">
    <source>
        <dbReference type="Proteomes" id="UP001233999"/>
    </source>
</evidence>
<name>A0AAD8A9A1_DIPPU</name>
<organism evidence="2 3">
    <name type="scientific">Diploptera punctata</name>
    <name type="common">Pacific beetle cockroach</name>
    <dbReference type="NCBI Taxonomy" id="6984"/>
    <lineage>
        <taxon>Eukaryota</taxon>
        <taxon>Metazoa</taxon>
        <taxon>Ecdysozoa</taxon>
        <taxon>Arthropoda</taxon>
        <taxon>Hexapoda</taxon>
        <taxon>Insecta</taxon>
        <taxon>Pterygota</taxon>
        <taxon>Neoptera</taxon>
        <taxon>Polyneoptera</taxon>
        <taxon>Dictyoptera</taxon>
        <taxon>Blattodea</taxon>
        <taxon>Blaberoidea</taxon>
        <taxon>Blaberidae</taxon>
        <taxon>Diplopterinae</taxon>
        <taxon>Diploptera</taxon>
    </lineage>
</organism>
<accession>A0AAD8A9A1</accession>